<gene>
    <name evidence="1" type="ORF">AVEN_157904_1</name>
</gene>
<organism evidence="1 2">
    <name type="scientific">Araneus ventricosus</name>
    <name type="common">Orbweaver spider</name>
    <name type="synonym">Epeira ventricosa</name>
    <dbReference type="NCBI Taxonomy" id="182803"/>
    <lineage>
        <taxon>Eukaryota</taxon>
        <taxon>Metazoa</taxon>
        <taxon>Ecdysozoa</taxon>
        <taxon>Arthropoda</taxon>
        <taxon>Chelicerata</taxon>
        <taxon>Arachnida</taxon>
        <taxon>Araneae</taxon>
        <taxon>Araneomorphae</taxon>
        <taxon>Entelegynae</taxon>
        <taxon>Araneoidea</taxon>
        <taxon>Araneidae</taxon>
        <taxon>Araneus</taxon>
    </lineage>
</organism>
<comment type="caution">
    <text evidence="1">The sequence shown here is derived from an EMBL/GenBank/DDBJ whole genome shotgun (WGS) entry which is preliminary data.</text>
</comment>
<name>A0A4Y2FGS2_ARAVE</name>
<dbReference type="Proteomes" id="UP000499080">
    <property type="component" value="Unassembled WGS sequence"/>
</dbReference>
<accession>A0A4Y2FGS2</accession>
<proteinExistence type="predicted"/>
<sequence length="87" mass="9583">MPLHRVGDTLVDVIQWVVQGALVTMVVEAFVSSVNQAIETGIEEIRVQDTEPLNDGFLNIGISSEMAILNENHLVRDPGFGERAWPP</sequence>
<keyword evidence="2" id="KW-1185">Reference proteome</keyword>
<reference evidence="1 2" key="1">
    <citation type="journal article" date="2019" name="Sci. Rep.">
        <title>Orb-weaving spider Araneus ventricosus genome elucidates the spidroin gene catalogue.</title>
        <authorList>
            <person name="Kono N."/>
            <person name="Nakamura H."/>
            <person name="Ohtoshi R."/>
            <person name="Moran D.A.P."/>
            <person name="Shinohara A."/>
            <person name="Yoshida Y."/>
            <person name="Fujiwara M."/>
            <person name="Mori M."/>
            <person name="Tomita M."/>
            <person name="Arakawa K."/>
        </authorList>
    </citation>
    <scope>NUCLEOTIDE SEQUENCE [LARGE SCALE GENOMIC DNA]</scope>
</reference>
<dbReference type="EMBL" id="BGPR01000942">
    <property type="protein sequence ID" value="GBM40760.1"/>
    <property type="molecule type" value="Genomic_DNA"/>
</dbReference>
<evidence type="ECO:0000313" key="1">
    <source>
        <dbReference type="EMBL" id="GBM40760.1"/>
    </source>
</evidence>
<evidence type="ECO:0000313" key="2">
    <source>
        <dbReference type="Proteomes" id="UP000499080"/>
    </source>
</evidence>
<protein>
    <submittedName>
        <fullName evidence="1">Uncharacterized protein</fullName>
    </submittedName>
</protein>
<dbReference type="AlphaFoldDB" id="A0A4Y2FGS2"/>